<dbReference type="Proteomes" id="UP000711407">
    <property type="component" value="Unassembled WGS sequence"/>
</dbReference>
<dbReference type="PROSITE" id="PS00101">
    <property type="entry name" value="HEXAPEP_TRANSFERASES"/>
    <property type="match status" value="1"/>
</dbReference>
<dbReference type="AlphaFoldDB" id="A0A921JII3"/>
<dbReference type="Pfam" id="PF12464">
    <property type="entry name" value="Mac"/>
    <property type="match status" value="1"/>
</dbReference>
<dbReference type="PANTHER" id="PTHR43017">
    <property type="entry name" value="GALACTOSIDE O-ACETYLTRANSFERASE"/>
    <property type="match status" value="1"/>
</dbReference>
<dbReference type="PANTHER" id="PTHR43017:SF1">
    <property type="entry name" value="ACETYLTRANSFERASE YJL218W-RELATED"/>
    <property type="match status" value="1"/>
</dbReference>
<dbReference type="CDD" id="cd03357">
    <property type="entry name" value="LbH_MAT_GAT"/>
    <property type="match status" value="1"/>
</dbReference>
<proteinExistence type="inferred from homology"/>
<evidence type="ECO:0000256" key="1">
    <source>
        <dbReference type="ARBA" id="ARBA00007274"/>
    </source>
</evidence>
<dbReference type="SMART" id="SM01266">
    <property type="entry name" value="Mac"/>
    <property type="match status" value="1"/>
</dbReference>
<dbReference type="GO" id="GO:0008870">
    <property type="term" value="F:galactoside O-acetyltransferase activity"/>
    <property type="evidence" value="ECO:0007669"/>
    <property type="project" value="TreeGrafter"/>
</dbReference>
<gene>
    <name evidence="8" type="ORF">K8V47_04250</name>
</gene>
<dbReference type="Gene3D" id="2.160.10.10">
    <property type="entry name" value="Hexapeptide repeat proteins"/>
    <property type="match status" value="1"/>
</dbReference>
<dbReference type="FunFam" id="2.160.10.10:FF:000025">
    <property type="entry name" value="Hexapeptide-repeat containing-acetyltransferase"/>
    <property type="match status" value="1"/>
</dbReference>
<reference evidence="8" key="2">
    <citation type="submission" date="2021-09" db="EMBL/GenBank/DDBJ databases">
        <authorList>
            <person name="Gilroy R."/>
        </authorList>
    </citation>
    <scope>NUCLEOTIDE SEQUENCE</scope>
    <source>
        <strain evidence="8">4100</strain>
    </source>
</reference>
<evidence type="ECO:0000256" key="3">
    <source>
        <dbReference type="ARBA" id="ARBA00022737"/>
    </source>
</evidence>
<keyword evidence="4 6" id="KW-0012">Acyltransferase</keyword>
<keyword evidence="2 6" id="KW-0808">Transferase</keyword>
<dbReference type="SUPFAM" id="SSF51161">
    <property type="entry name" value="Trimeric LpxA-like enzymes"/>
    <property type="match status" value="1"/>
</dbReference>
<dbReference type="EC" id="2.3.1.-" evidence="6"/>
<comment type="caution">
    <text evidence="8">The sequence shown here is derived from an EMBL/GenBank/DDBJ whole genome shotgun (WGS) entry which is preliminary data.</text>
</comment>
<evidence type="ECO:0000256" key="2">
    <source>
        <dbReference type="ARBA" id="ARBA00022679"/>
    </source>
</evidence>
<comment type="similarity">
    <text evidence="1 6">Belongs to the transferase hexapeptide repeat family.</text>
</comment>
<evidence type="ECO:0000259" key="7">
    <source>
        <dbReference type="SMART" id="SM01266"/>
    </source>
</evidence>
<dbReference type="EMBL" id="DYXT01000025">
    <property type="protein sequence ID" value="HJE38954.1"/>
    <property type="molecule type" value="Genomic_DNA"/>
</dbReference>
<dbReference type="InterPro" id="IPR018357">
    <property type="entry name" value="Hexapep_transf_CS"/>
</dbReference>
<keyword evidence="3" id="KW-0677">Repeat</keyword>
<comment type="function">
    <text evidence="5">Acetyltransferase implicated in the O-acetylation of Nod factors.</text>
</comment>
<evidence type="ECO:0000313" key="8">
    <source>
        <dbReference type="EMBL" id="HJE38954.1"/>
    </source>
</evidence>
<protein>
    <recommendedName>
        <fullName evidence="6">Acetyltransferase</fullName>
        <ecNumber evidence="6">2.3.1.-</ecNumber>
    </recommendedName>
</protein>
<reference evidence="8" key="1">
    <citation type="journal article" date="2021" name="PeerJ">
        <title>Extensive microbial diversity within the chicken gut microbiome revealed by metagenomics and culture.</title>
        <authorList>
            <person name="Gilroy R."/>
            <person name="Ravi A."/>
            <person name="Getino M."/>
            <person name="Pursley I."/>
            <person name="Horton D.L."/>
            <person name="Alikhan N.F."/>
            <person name="Baker D."/>
            <person name="Gharbi K."/>
            <person name="Hall N."/>
            <person name="Watson M."/>
            <person name="Adriaenssens E.M."/>
            <person name="Foster-Nyarko E."/>
            <person name="Jarju S."/>
            <person name="Secka A."/>
            <person name="Antonio M."/>
            <person name="Oren A."/>
            <person name="Chaudhuri R.R."/>
            <person name="La Ragione R."/>
            <person name="Hildebrand F."/>
            <person name="Pallen M.J."/>
        </authorList>
    </citation>
    <scope>NUCLEOTIDE SEQUENCE</scope>
    <source>
        <strain evidence="8">4100</strain>
    </source>
</reference>
<evidence type="ECO:0000256" key="6">
    <source>
        <dbReference type="RuleBase" id="RU367021"/>
    </source>
</evidence>
<evidence type="ECO:0000313" key="9">
    <source>
        <dbReference type="Proteomes" id="UP000711407"/>
    </source>
</evidence>
<feature type="domain" description="Maltose/galactoside acetyltransferase" evidence="7">
    <location>
        <begin position="6"/>
        <end position="60"/>
    </location>
</feature>
<dbReference type="InterPro" id="IPR001451">
    <property type="entry name" value="Hexapep"/>
</dbReference>
<sequence>MSMTEKEKRDAGMLYNPNVAEILDEIQHGREVCHEYNALHPSEMAERERIIRTLFGKTGSRFMIEQPFYCDYGYNIEIGENFYANVGCKILDGAKVTFGNNVFVAPDCGFFTSGHAEEPELRAQGIEYALPIKVGNGVWIGAKSSILPGVTIGDNAIIGAGSVVTKDVPADEIWAGNPARFIRKVRR</sequence>
<name>A0A921JII3_9BACT</name>
<dbReference type="InterPro" id="IPR011004">
    <property type="entry name" value="Trimer_LpxA-like_sf"/>
</dbReference>
<accession>A0A921JII3</accession>
<organism evidence="8 9">
    <name type="scientific">Candidatus Amulumruptor caecigallinarius</name>
    <dbReference type="NCBI Taxonomy" id="2109911"/>
    <lineage>
        <taxon>Bacteria</taxon>
        <taxon>Pseudomonadati</taxon>
        <taxon>Bacteroidota</taxon>
        <taxon>Bacteroidia</taxon>
        <taxon>Bacteroidales</taxon>
        <taxon>Muribaculaceae</taxon>
        <taxon>Candidatus Amulumruptor</taxon>
    </lineage>
</organism>
<dbReference type="InterPro" id="IPR024688">
    <property type="entry name" value="Mac_dom"/>
</dbReference>
<evidence type="ECO:0000256" key="5">
    <source>
        <dbReference type="ARBA" id="ARBA00055587"/>
    </source>
</evidence>
<dbReference type="Pfam" id="PF00132">
    <property type="entry name" value="Hexapep"/>
    <property type="match status" value="1"/>
</dbReference>
<evidence type="ECO:0000256" key="4">
    <source>
        <dbReference type="ARBA" id="ARBA00023315"/>
    </source>
</evidence>
<dbReference type="InterPro" id="IPR039369">
    <property type="entry name" value="LacA-like"/>
</dbReference>